<reference evidence="2 3" key="1">
    <citation type="submission" date="2023-03" db="EMBL/GenBank/DDBJ databases">
        <authorList>
            <person name="Kaur S."/>
            <person name="Espinosa-Saiz D."/>
            <person name="Velazquez E."/>
            <person name="Menendez E."/>
            <person name="diCenzo G.C."/>
        </authorList>
    </citation>
    <scope>NUCLEOTIDE SEQUENCE [LARGE SCALE GENOMIC DNA]</scope>
    <source>
        <strain evidence="2 3">LMG 24692</strain>
    </source>
</reference>
<protein>
    <submittedName>
        <fullName evidence="2">Uncharacterized protein</fullName>
    </submittedName>
</protein>
<gene>
    <name evidence="2" type="ORF">PZN02_005322</name>
</gene>
<name>A0ABY8DM02_9HYPH</name>
<organism evidence="2 3">
    <name type="scientific">Sinorhizobium garamanticum</name>
    <dbReference type="NCBI Taxonomy" id="680247"/>
    <lineage>
        <taxon>Bacteria</taxon>
        <taxon>Pseudomonadati</taxon>
        <taxon>Pseudomonadota</taxon>
        <taxon>Alphaproteobacteria</taxon>
        <taxon>Hyphomicrobiales</taxon>
        <taxon>Rhizobiaceae</taxon>
        <taxon>Sinorhizobium/Ensifer group</taxon>
        <taxon>Sinorhizobium</taxon>
    </lineage>
</organism>
<evidence type="ECO:0000313" key="3">
    <source>
        <dbReference type="Proteomes" id="UP001229355"/>
    </source>
</evidence>
<dbReference type="Proteomes" id="UP001229355">
    <property type="component" value="Chromosome 2"/>
</dbReference>
<feature type="compositionally biased region" description="Basic and acidic residues" evidence="1">
    <location>
        <begin position="45"/>
        <end position="72"/>
    </location>
</feature>
<evidence type="ECO:0000313" key="2">
    <source>
        <dbReference type="EMBL" id="WEX89981.1"/>
    </source>
</evidence>
<dbReference type="RefSeq" id="WP_280661949.1">
    <property type="nucleotide sequence ID" value="NZ_CP120374.1"/>
</dbReference>
<dbReference type="EMBL" id="CP120374">
    <property type="protein sequence ID" value="WEX89981.1"/>
    <property type="molecule type" value="Genomic_DNA"/>
</dbReference>
<keyword evidence="3" id="KW-1185">Reference proteome</keyword>
<accession>A0ABY8DM02</accession>
<sequence length="72" mass="8427">MRHHRFPIGLSVRLKNRAYISPRAADTYQITAKLPLRDNSPQYRIRNDELGQERVSNEDNLEPIERGLTSDH</sequence>
<feature type="region of interest" description="Disordered" evidence="1">
    <location>
        <begin position="42"/>
        <end position="72"/>
    </location>
</feature>
<proteinExistence type="predicted"/>
<evidence type="ECO:0000256" key="1">
    <source>
        <dbReference type="SAM" id="MobiDB-lite"/>
    </source>
</evidence>